<dbReference type="PANTHER" id="PTHR15706">
    <property type="entry name" value="SH3 MULTIPLE DOMAIN"/>
    <property type="match status" value="1"/>
</dbReference>
<evidence type="ECO:0000256" key="3">
    <source>
        <dbReference type="PROSITE-ProRule" id="PRU00192"/>
    </source>
</evidence>
<dbReference type="InterPro" id="IPR001452">
    <property type="entry name" value="SH3_domain"/>
</dbReference>
<dbReference type="Proteomes" id="UP000663832">
    <property type="component" value="Unassembled WGS sequence"/>
</dbReference>
<dbReference type="GO" id="GO:0005737">
    <property type="term" value="C:cytoplasm"/>
    <property type="evidence" value="ECO:0007669"/>
    <property type="project" value="TreeGrafter"/>
</dbReference>
<feature type="domain" description="SH3" evidence="4">
    <location>
        <begin position="236"/>
        <end position="295"/>
    </location>
</feature>
<dbReference type="Gene3D" id="2.30.30.40">
    <property type="entry name" value="SH3 Domains"/>
    <property type="match status" value="3"/>
</dbReference>
<evidence type="ECO:0000313" key="6">
    <source>
        <dbReference type="EMBL" id="CAF0782263.1"/>
    </source>
</evidence>
<organism evidence="6 7">
    <name type="scientific">Adineta steineri</name>
    <dbReference type="NCBI Taxonomy" id="433720"/>
    <lineage>
        <taxon>Eukaryota</taxon>
        <taxon>Metazoa</taxon>
        <taxon>Spiralia</taxon>
        <taxon>Gnathifera</taxon>
        <taxon>Rotifera</taxon>
        <taxon>Eurotatoria</taxon>
        <taxon>Bdelloidea</taxon>
        <taxon>Adinetida</taxon>
        <taxon>Adinetidae</taxon>
        <taxon>Adineta</taxon>
    </lineage>
</organism>
<dbReference type="AlphaFoldDB" id="A0A813RM36"/>
<evidence type="ECO:0000259" key="4">
    <source>
        <dbReference type="PROSITE" id="PS50002"/>
    </source>
</evidence>
<dbReference type="SUPFAM" id="SSF50044">
    <property type="entry name" value="SH3-domain"/>
    <property type="match status" value="3"/>
</dbReference>
<dbReference type="Pfam" id="PF00787">
    <property type="entry name" value="PX"/>
    <property type="match status" value="1"/>
</dbReference>
<name>A0A813RM36_9BILA</name>
<dbReference type="GO" id="GO:0035091">
    <property type="term" value="F:phosphatidylinositol binding"/>
    <property type="evidence" value="ECO:0007669"/>
    <property type="project" value="InterPro"/>
</dbReference>
<proteinExistence type="predicted"/>
<dbReference type="SUPFAM" id="SSF64268">
    <property type="entry name" value="PX domain"/>
    <property type="match status" value="1"/>
</dbReference>
<dbReference type="SMART" id="SM00326">
    <property type="entry name" value="SH3"/>
    <property type="match status" value="3"/>
</dbReference>
<protein>
    <submittedName>
        <fullName evidence="6">Uncharacterized protein</fullName>
    </submittedName>
</protein>
<keyword evidence="1 3" id="KW-0728">SH3 domain</keyword>
<keyword evidence="2" id="KW-0677">Repeat</keyword>
<dbReference type="SMART" id="SM00312">
    <property type="entry name" value="PX"/>
    <property type="match status" value="1"/>
</dbReference>
<dbReference type="InterPro" id="IPR001683">
    <property type="entry name" value="PX_dom"/>
</dbReference>
<dbReference type="PROSITE" id="PS50195">
    <property type="entry name" value="PX"/>
    <property type="match status" value="1"/>
</dbReference>
<dbReference type="PROSITE" id="PS50002">
    <property type="entry name" value="SH3"/>
    <property type="match status" value="3"/>
</dbReference>
<evidence type="ECO:0000256" key="2">
    <source>
        <dbReference type="ARBA" id="ARBA00022737"/>
    </source>
</evidence>
<dbReference type="OrthoDB" id="10255964at2759"/>
<feature type="domain" description="PX" evidence="5">
    <location>
        <begin position="12"/>
        <end position="139"/>
    </location>
</feature>
<feature type="domain" description="SH3" evidence="4">
    <location>
        <begin position="333"/>
        <end position="395"/>
    </location>
</feature>
<dbReference type="Pfam" id="PF14604">
    <property type="entry name" value="SH3_9"/>
    <property type="match status" value="1"/>
</dbReference>
<comment type="caution">
    <text evidence="6">The sequence shown here is derived from an EMBL/GenBank/DDBJ whole genome shotgun (WGS) entry which is preliminary data.</text>
</comment>
<evidence type="ECO:0000259" key="5">
    <source>
        <dbReference type="PROSITE" id="PS50195"/>
    </source>
</evidence>
<dbReference type="PANTHER" id="PTHR15706:SF2">
    <property type="entry name" value="SH3 AND PX DOMAIN-CONTAINING PROTEIN 2A"/>
    <property type="match status" value="1"/>
</dbReference>
<dbReference type="InterPro" id="IPR036028">
    <property type="entry name" value="SH3-like_dom_sf"/>
</dbReference>
<reference evidence="6" key="1">
    <citation type="submission" date="2021-02" db="EMBL/GenBank/DDBJ databases">
        <authorList>
            <person name="Nowell W R."/>
        </authorList>
    </citation>
    <scope>NUCLEOTIDE SEQUENCE</scope>
</reference>
<evidence type="ECO:0000313" key="7">
    <source>
        <dbReference type="Proteomes" id="UP000663832"/>
    </source>
</evidence>
<dbReference type="EMBL" id="CAJNOM010000011">
    <property type="protein sequence ID" value="CAF0782263.1"/>
    <property type="molecule type" value="Genomic_DNA"/>
</dbReference>
<dbReference type="Pfam" id="PF00018">
    <property type="entry name" value="SH3_1"/>
    <property type="match status" value="2"/>
</dbReference>
<keyword evidence="7" id="KW-1185">Reference proteome</keyword>
<dbReference type="InterPro" id="IPR051228">
    <property type="entry name" value="NADPH_Oxidase/PX-Domain"/>
</dbReference>
<accession>A0A813RM36</accession>
<dbReference type="CDD" id="cd11856">
    <property type="entry name" value="SH3_p47phox_like"/>
    <property type="match status" value="1"/>
</dbReference>
<feature type="domain" description="SH3" evidence="4">
    <location>
        <begin position="164"/>
        <end position="223"/>
    </location>
</feature>
<sequence length="494" mass="57167">MTNKESSSKIGYVGNVKILDVEKRYKPGPKHYVYVIQVTWSNPSNLFIIYRRYAQFFDLQCKLLDFFAETPMQSNSDKQLHQIPFLPGKIILGRSQIRQIALERKQMLDEYCQTLISLPQHISRSCPILEFFHPLSTDVQQPIESIVHEKKIIRKSSLAISGPAKLETYRCLDDFTATDKLEMSLKRNNIVQVLQKHENGWWFVQNGDQTGFVPGTYLQPSELQQGAREEKVIEKTLNEIYVVNNKYEGKGQDELTLDQGSFVTVTEKSFSGWWTVKFNGMIGHFPAIYLSSWEGQHTPEIIINGMSHDLYDSDWDDDDDDDNEYHTELSNSTNPELYYIHSDFIDNTGDHLSFKRGDLIEIHSKHSSGWWFGRRMKSDHVLTWIPANFLQKEPILDDIYASINKQSSNIVPNISINRQIQEQENKPIDSIYENLEDQTSINDNYATFVKIEQPVEKIITQKQVPVSSPIRPISYNQESVLQSVKDLVKKFNGQ</sequence>
<dbReference type="CDD" id="cd00174">
    <property type="entry name" value="SH3"/>
    <property type="match status" value="1"/>
</dbReference>
<evidence type="ECO:0000256" key="1">
    <source>
        <dbReference type="ARBA" id="ARBA00022443"/>
    </source>
</evidence>
<dbReference type="Gene3D" id="3.30.1520.10">
    <property type="entry name" value="Phox-like domain"/>
    <property type="match status" value="1"/>
</dbReference>
<dbReference type="InterPro" id="IPR036871">
    <property type="entry name" value="PX_dom_sf"/>
</dbReference>
<gene>
    <name evidence="6" type="ORF">QVE165_LOCUS3229</name>
</gene>